<reference evidence="2 3" key="1">
    <citation type="submission" date="2019-05" db="EMBL/GenBank/DDBJ databases">
        <title>Arcobacter cibarius and Arcobacter thereius providing challenges in identification an antibiotic susceptibility and Quinolone resistance.</title>
        <authorList>
            <person name="Busch A."/>
            <person name="Hanel I."/>
            <person name="Hotzel H."/>
            <person name="Tomaso H."/>
        </authorList>
    </citation>
    <scope>NUCLEOTIDE SEQUENCE [LARGE SCALE GENOMIC DNA]</scope>
    <source>
        <strain evidence="2 3">17CS1191_2</strain>
    </source>
</reference>
<gene>
    <name evidence="2" type="ORF">FE246_07000</name>
</gene>
<organism evidence="2 3">
    <name type="scientific">Aliarcobacter thereius</name>
    <dbReference type="NCBI Taxonomy" id="544718"/>
    <lineage>
        <taxon>Bacteria</taxon>
        <taxon>Pseudomonadati</taxon>
        <taxon>Campylobacterota</taxon>
        <taxon>Epsilonproteobacteria</taxon>
        <taxon>Campylobacterales</taxon>
        <taxon>Arcobacteraceae</taxon>
        <taxon>Aliarcobacter</taxon>
    </lineage>
</organism>
<keyword evidence="1" id="KW-0812">Transmembrane</keyword>
<evidence type="ECO:0000313" key="2">
    <source>
        <dbReference type="EMBL" id="TLS71354.1"/>
    </source>
</evidence>
<evidence type="ECO:0000313" key="3">
    <source>
        <dbReference type="Proteomes" id="UP000308001"/>
    </source>
</evidence>
<dbReference type="AlphaFoldDB" id="A0A5R9H2I0"/>
<comment type="caution">
    <text evidence="2">The sequence shown here is derived from an EMBL/GenBank/DDBJ whole genome shotgun (WGS) entry which is preliminary data.</text>
</comment>
<evidence type="ECO:0000256" key="1">
    <source>
        <dbReference type="SAM" id="Phobius"/>
    </source>
</evidence>
<sequence>MKNKIFILLFFIGSFIIFLTLPLFNYINDQWRVLTSDYEKYYEGIEPNKSFLKTKYLLENKEKYEILLMGSSRIGNFDSKLISEKAYNMTYSFGHISNHLNNLKVLIKNDVKIKKIILGIDDFYIFKNPKDFDTDYLRKNYKDDIFGKIDFYKFYLFKKPTDRDVDLFFKKYSLIESNQIINPSDMNGRNNREMKIKSDLDNHKNKLNNIILLGYNENFRTNEVLNEIKRFKELCNLYNIELITIMFPQFYNVYLSYNQYEIEKFKTNLAQITSFYDFYNLFDYTFEEKYWFDTSHFVPTIGNKILNDVFENKNLVTSQNVEDKISTSRIYLKNLFYKDLNQILKINNNINFPNLNSIFDISKDKYSKNDHLELLLENNNIKLNAIKNDPIIILNQIKTNSKNVILNYELESNIDTTFQLFYKKENNSKFNEIDSYKIAIKKGNNEINLLIPSEYINNGLRVDLVSTLGSYDIKSFRIYDK</sequence>
<dbReference type="RefSeq" id="WP_066429233.1">
    <property type="nucleotide sequence ID" value="NZ_LCUK01000004.1"/>
</dbReference>
<dbReference type="Proteomes" id="UP000308001">
    <property type="component" value="Unassembled WGS sequence"/>
</dbReference>
<proteinExistence type="predicted"/>
<keyword evidence="1" id="KW-0472">Membrane</keyword>
<keyword evidence="1" id="KW-1133">Transmembrane helix</keyword>
<protein>
    <submittedName>
        <fullName evidence="2">Uncharacterized protein</fullName>
    </submittedName>
</protein>
<feature type="transmembrane region" description="Helical" evidence="1">
    <location>
        <begin position="7"/>
        <end position="27"/>
    </location>
</feature>
<accession>A0A5R9H2I0</accession>
<dbReference type="EMBL" id="VBUF01000004">
    <property type="protein sequence ID" value="TLS71354.1"/>
    <property type="molecule type" value="Genomic_DNA"/>
</dbReference>
<name>A0A5R9H2I0_9BACT</name>